<dbReference type="Pfam" id="PF02371">
    <property type="entry name" value="Transposase_20"/>
    <property type="match status" value="1"/>
</dbReference>
<evidence type="ECO:0000313" key="3">
    <source>
        <dbReference type="EMBL" id="RXS93250.1"/>
    </source>
</evidence>
<keyword evidence="4" id="KW-1185">Reference proteome</keyword>
<dbReference type="EMBL" id="SDMK01000005">
    <property type="protein sequence ID" value="RXS93250.1"/>
    <property type="molecule type" value="Genomic_DNA"/>
</dbReference>
<dbReference type="OrthoDB" id="5289737at2"/>
<feature type="domain" description="Transposase IS116/IS110/IS902 C-terminal" evidence="2">
    <location>
        <begin position="213"/>
        <end position="290"/>
    </location>
</feature>
<evidence type="ECO:0000259" key="2">
    <source>
        <dbReference type="Pfam" id="PF02371"/>
    </source>
</evidence>
<proteinExistence type="predicted"/>
<evidence type="ECO:0000313" key="4">
    <source>
        <dbReference type="Proteomes" id="UP000290253"/>
    </source>
</evidence>
<dbReference type="PANTHER" id="PTHR33055:SF3">
    <property type="entry name" value="PUTATIVE TRANSPOSASE FOR IS117-RELATED"/>
    <property type="match status" value="1"/>
</dbReference>
<dbReference type="Proteomes" id="UP000290253">
    <property type="component" value="Unassembled WGS sequence"/>
</dbReference>
<dbReference type="RefSeq" id="WP_129209792.1">
    <property type="nucleotide sequence ID" value="NZ_BMGU01000002.1"/>
</dbReference>
<dbReference type="GO" id="GO:0004803">
    <property type="term" value="F:transposase activity"/>
    <property type="evidence" value="ECO:0007669"/>
    <property type="project" value="InterPro"/>
</dbReference>
<dbReference type="InterPro" id="IPR002525">
    <property type="entry name" value="Transp_IS110-like_N"/>
</dbReference>
<accession>A0A4Q1S8A2</accession>
<dbReference type="InterPro" id="IPR003346">
    <property type="entry name" value="Transposase_20"/>
</dbReference>
<comment type="caution">
    <text evidence="3">The sequence shown here is derived from an EMBL/GenBank/DDBJ whole genome shotgun (WGS) entry which is preliminary data.</text>
</comment>
<dbReference type="GO" id="GO:0006313">
    <property type="term" value="P:DNA transposition"/>
    <property type="evidence" value="ECO:0007669"/>
    <property type="project" value="InterPro"/>
</dbReference>
<dbReference type="AlphaFoldDB" id="A0A4Q1S8A2"/>
<feature type="domain" description="Transposase IS110-like N-terminal" evidence="1">
    <location>
        <begin position="6"/>
        <end position="144"/>
    </location>
</feature>
<dbReference type="InterPro" id="IPR047650">
    <property type="entry name" value="Transpos_IS110"/>
</dbReference>
<gene>
    <name evidence="3" type="ORF">ESZ00_17965</name>
</gene>
<dbReference type="Pfam" id="PF01548">
    <property type="entry name" value="DEDD_Tnp_IS110"/>
    <property type="match status" value="1"/>
</dbReference>
<name>A0A4Q1S8A2_9BACT</name>
<dbReference type="NCBIfam" id="NF033542">
    <property type="entry name" value="transpos_IS110"/>
    <property type="match status" value="1"/>
</dbReference>
<evidence type="ECO:0000259" key="1">
    <source>
        <dbReference type="Pfam" id="PF01548"/>
    </source>
</evidence>
<dbReference type="GO" id="GO:0003677">
    <property type="term" value="F:DNA binding"/>
    <property type="evidence" value="ECO:0007669"/>
    <property type="project" value="InterPro"/>
</dbReference>
<dbReference type="PANTHER" id="PTHR33055">
    <property type="entry name" value="TRANSPOSASE FOR INSERTION SEQUENCE ELEMENT IS1111A"/>
    <property type="match status" value="1"/>
</dbReference>
<organism evidence="3 4">
    <name type="scientific">Silvibacterium dinghuense</name>
    <dbReference type="NCBI Taxonomy" id="1560006"/>
    <lineage>
        <taxon>Bacteria</taxon>
        <taxon>Pseudomonadati</taxon>
        <taxon>Acidobacteriota</taxon>
        <taxon>Terriglobia</taxon>
        <taxon>Terriglobales</taxon>
        <taxon>Acidobacteriaceae</taxon>
        <taxon>Silvibacterium</taxon>
    </lineage>
</organism>
<sequence length="344" mass="37825">MQIRSVGIDLGKTTFHLVALGASGKVMVKKKFTQKQLLTFTANMQTSLIGLEACSGAHFLGRALKQQGHDVRLIAAQFVKPFVKSNKNDFVDAEAIAEAVERKNMRFVPIKTDDQLDLQAMHRIRDRLISRRTAVINQIRAFLLERGMVFAQKPAKLRAAMADVLENADNALTLMMRNLIGILWDEWKSVEQQIDELTDSLEQIAESDAGCCRIRQIPGIGPIVATAIVAAIGNGAAFRKGRDFAAWLGLVPRQYSTGGKTKLLGISKRGNIYLRKVLIHGARAAAMRIKRDRFPIGAWMNGLEARAPRNVLVVAMANKLARIAWAVLSTGEDYRPAVSAAAAV</sequence>
<reference evidence="3 4" key="1">
    <citation type="journal article" date="2016" name="Int. J. Syst. Evol. Microbiol.">
        <title>Acidipila dinghuensis sp. nov., an acidobacterium isolated from forest soil.</title>
        <authorList>
            <person name="Jiang Y.W."/>
            <person name="Wang J."/>
            <person name="Chen M.H."/>
            <person name="Lv Y.Y."/>
            <person name="Qiu L.H."/>
        </authorList>
    </citation>
    <scope>NUCLEOTIDE SEQUENCE [LARGE SCALE GENOMIC DNA]</scope>
    <source>
        <strain evidence="3 4">DHOF10</strain>
    </source>
</reference>
<protein>
    <submittedName>
        <fullName evidence="3">IS110 family transposase</fullName>
    </submittedName>
</protein>